<dbReference type="VEuPathDB" id="FungiDB:BO82DRAFT_369592"/>
<dbReference type="GeneID" id="37139913"/>
<evidence type="ECO:0000256" key="1">
    <source>
        <dbReference type="SAM" id="MobiDB-lite"/>
    </source>
</evidence>
<reference evidence="2 3" key="1">
    <citation type="submission" date="2016-12" db="EMBL/GenBank/DDBJ databases">
        <title>The genomes of Aspergillus section Nigri reveals drivers in fungal speciation.</title>
        <authorList>
            <consortium name="DOE Joint Genome Institute"/>
            <person name="Vesth T.C."/>
            <person name="Nybo J."/>
            <person name="Theobald S."/>
            <person name="Brandl J."/>
            <person name="Frisvad J.C."/>
            <person name="Nielsen K.F."/>
            <person name="Lyhne E.K."/>
            <person name="Kogle M.E."/>
            <person name="Kuo A."/>
            <person name="Riley R."/>
            <person name="Clum A."/>
            <person name="Nolan M."/>
            <person name="Lipzen A."/>
            <person name="Salamov A."/>
            <person name="Henrissat B."/>
            <person name="Wiebenga A."/>
            <person name="De Vries R.P."/>
            <person name="Grigoriev I.V."/>
            <person name="Mortensen U.H."/>
            <person name="Andersen M.R."/>
            <person name="Baker S.E."/>
        </authorList>
    </citation>
    <scope>NUCLEOTIDE SEQUENCE [LARGE SCALE GENOMIC DNA]</scope>
    <source>
        <strain evidence="2 3">CBS 121591</strain>
    </source>
</reference>
<protein>
    <submittedName>
        <fullName evidence="2">Uncharacterized protein</fullName>
    </submittedName>
</protein>
<feature type="region of interest" description="Disordered" evidence="1">
    <location>
        <begin position="56"/>
        <end position="75"/>
    </location>
</feature>
<organism evidence="2 3">
    <name type="scientific">Aspergillus uvarum CBS 121591</name>
    <dbReference type="NCBI Taxonomy" id="1448315"/>
    <lineage>
        <taxon>Eukaryota</taxon>
        <taxon>Fungi</taxon>
        <taxon>Dikarya</taxon>
        <taxon>Ascomycota</taxon>
        <taxon>Pezizomycotina</taxon>
        <taxon>Eurotiomycetes</taxon>
        <taxon>Eurotiomycetidae</taxon>
        <taxon>Eurotiales</taxon>
        <taxon>Aspergillaceae</taxon>
        <taxon>Aspergillus</taxon>
        <taxon>Aspergillus subgen. Circumdati</taxon>
    </lineage>
</organism>
<gene>
    <name evidence="2" type="ORF">BO82DRAFT_369592</name>
</gene>
<proteinExistence type="predicted"/>
<evidence type="ECO:0000313" key="2">
    <source>
        <dbReference type="EMBL" id="PYH76183.1"/>
    </source>
</evidence>
<dbReference type="RefSeq" id="XP_025486383.1">
    <property type="nucleotide sequence ID" value="XM_025637172.1"/>
</dbReference>
<accession>A0A319CC50</accession>
<dbReference type="Proteomes" id="UP000248340">
    <property type="component" value="Unassembled WGS sequence"/>
</dbReference>
<name>A0A319CC50_9EURO</name>
<dbReference type="EMBL" id="KZ821765">
    <property type="protein sequence ID" value="PYH76183.1"/>
    <property type="molecule type" value="Genomic_DNA"/>
</dbReference>
<keyword evidence="3" id="KW-1185">Reference proteome</keyword>
<sequence>MGNSPPKLVFLPPIKSLINFAGPVAEAPSVNALREVLKEIKSTLQTQANQQLQIANTGSALSTKPAASPGRMPGKSNGIAVAVRLMCEEFSHAHIFTCFSTSEDSKRGNSFHENSTAR</sequence>
<dbReference type="AlphaFoldDB" id="A0A319CC50"/>
<evidence type="ECO:0000313" key="3">
    <source>
        <dbReference type="Proteomes" id="UP000248340"/>
    </source>
</evidence>